<gene>
    <name evidence="3" type="ORF">DGQ38_14505</name>
</gene>
<proteinExistence type="predicted"/>
<dbReference type="Gene3D" id="3.10.180.10">
    <property type="entry name" value="2,3-Dihydroxybiphenyl 1,2-Dioxygenase, domain 1"/>
    <property type="match status" value="1"/>
</dbReference>
<dbReference type="PANTHER" id="PTHR43048:SF6">
    <property type="entry name" value="BLR8189 PROTEIN"/>
    <property type="match status" value="1"/>
</dbReference>
<reference evidence="3 4" key="1">
    <citation type="journal article" date="2018" name="Nat. Biotechnol.">
        <title>A standardized bacterial taxonomy based on genome phylogeny substantially revises the tree of life.</title>
        <authorList>
            <person name="Parks D.H."/>
            <person name="Chuvochina M."/>
            <person name="Waite D.W."/>
            <person name="Rinke C."/>
            <person name="Skarshewski A."/>
            <person name="Chaumeil P.A."/>
            <person name="Hugenholtz P."/>
        </authorList>
    </citation>
    <scope>NUCLEOTIDE SEQUENCE [LARGE SCALE GENOMIC DNA]</scope>
    <source>
        <strain evidence="3">UBA9359</strain>
    </source>
</reference>
<dbReference type="Pfam" id="PF13669">
    <property type="entry name" value="Glyoxalase_4"/>
    <property type="match status" value="1"/>
</dbReference>
<dbReference type="PROSITE" id="PS51819">
    <property type="entry name" value="VOC"/>
    <property type="match status" value="1"/>
</dbReference>
<dbReference type="InterPro" id="IPR051785">
    <property type="entry name" value="MMCE/EMCE_epimerase"/>
</dbReference>
<dbReference type="InterPro" id="IPR037523">
    <property type="entry name" value="VOC_core"/>
</dbReference>
<evidence type="ECO:0000256" key="1">
    <source>
        <dbReference type="ARBA" id="ARBA00022723"/>
    </source>
</evidence>
<dbReference type="InterPro" id="IPR007138">
    <property type="entry name" value="ABM_dom"/>
</dbReference>
<dbReference type="GO" id="GO:0016491">
    <property type="term" value="F:oxidoreductase activity"/>
    <property type="evidence" value="ECO:0007669"/>
    <property type="project" value="InterPro"/>
</dbReference>
<dbReference type="InterPro" id="IPR009799">
    <property type="entry name" value="EthD_dom"/>
</dbReference>
<evidence type="ECO:0000313" key="3">
    <source>
        <dbReference type="EMBL" id="HCV82253.1"/>
    </source>
</evidence>
<dbReference type="GO" id="GO:0004493">
    <property type="term" value="F:methylmalonyl-CoA epimerase activity"/>
    <property type="evidence" value="ECO:0007669"/>
    <property type="project" value="TreeGrafter"/>
</dbReference>
<feature type="domain" description="VOC" evidence="2">
    <location>
        <begin position="34"/>
        <end position="182"/>
    </location>
</feature>
<dbReference type="PANTHER" id="PTHR43048">
    <property type="entry name" value="METHYLMALONYL-COA EPIMERASE"/>
    <property type="match status" value="1"/>
</dbReference>
<dbReference type="SUPFAM" id="SSF54909">
    <property type="entry name" value="Dimeric alpha+beta barrel"/>
    <property type="match status" value="2"/>
</dbReference>
<dbReference type="SUPFAM" id="SSF54593">
    <property type="entry name" value="Glyoxalase/Bleomycin resistance protein/Dihydroxybiphenyl dioxygenase"/>
    <property type="match status" value="1"/>
</dbReference>
<organism evidence="3 4">
    <name type="scientific">Zunongwangia profunda</name>
    <dbReference type="NCBI Taxonomy" id="398743"/>
    <lineage>
        <taxon>Bacteria</taxon>
        <taxon>Pseudomonadati</taxon>
        <taxon>Bacteroidota</taxon>
        <taxon>Flavobacteriia</taxon>
        <taxon>Flavobacteriales</taxon>
        <taxon>Flavobacteriaceae</taxon>
        <taxon>Zunongwangia</taxon>
    </lineage>
</organism>
<dbReference type="GO" id="GO:0046491">
    <property type="term" value="P:L-methylmalonyl-CoA metabolic process"/>
    <property type="evidence" value="ECO:0007669"/>
    <property type="project" value="TreeGrafter"/>
</dbReference>
<dbReference type="Gene3D" id="3.30.70.100">
    <property type="match status" value="2"/>
</dbReference>
<keyword evidence="1" id="KW-0479">Metal-binding</keyword>
<dbReference type="InterPro" id="IPR029068">
    <property type="entry name" value="Glyas_Bleomycin-R_OHBP_Dase"/>
</dbReference>
<protein>
    <submittedName>
        <fullName evidence="3">EthD family reductase</fullName>
    </submittedName>
</protein>
<comment type="caution">
    <text evidence="3">The sequence shown here is derived from an EMBL/GenBank/DDBJ whole genome shotgun (WGS) entry which is preliminary data.</text>
</comment>
<dbReference type="AlphaFoldDB" id="A0A3D5J2Q7"/>
<dbReference type="Proteomes" id="UP000264330">
    <property type="component" value="Unassembled WGS sequence"/>
</dbReference>
<accession>A0A3D5J2Q7</accession>
<dbReference type="Pfam" id="PF07110">
    <property type="entry name" value="EthD"/>
    <property type="match status" value="1"/>
</dbReference>
<dbReference type="NCBIfam" id="TIGR02118">
    <property type="entry name" value="EthD family reductase"/>
    <property type="match status" value="1"/>
</dbReference>
<dbReference type="EMBL" id="DPMF01000336">
    <property type="protein sequence ID" value="HCV82253.1"/>
    <property type="molecule type" value="Genomic_DNA"/>
</dbReference>
<dbReference type="Pfam" id="PF03992">
    <property type="entry name" value="ABM"/>
    <property type="match status" value="1"/>
</dbReference>
<evidence type="ECO:0000313" key="4">
    <source>
        <dbReference type="Proteomes" id="UP000264330"/>
    </source>
</evidence>
<dbReference type="InterPro" id="IPR011008">
    <property type="entry name" value="Dimeric_a/b-barrel"/>
</dbReference>
<evidence type="ECO:0000259" key="2">
    <source>
        <dbReference type="PROSITE" id="PS51819"/>
    </source>
</evidence>
<dbReference type="GO" id="GO:0046872">
    <property type="term" value="F:metal ion binding"/>
    <property type="evidence" value="ECO:0007669"/>
    <property type="project" value="UniProtKB-KW"/>
</dbReference>
<sequence>MGVIVGSLLLYFQPTIAQNNKNTDMKKEKEIIRGIDHVGITVPDIEAATKFFEEAFHAETLYDVQPKNQEPMNGSEVEKQLGLPKGSKIVHMRLLQIGESITMELFKIENADQDNAASLNDFGLQHLAIYVDDMSKATKLFTAAGGELLSEPHSLANMENQPGNSGVYGKAPWGTLIELITYPGGLKDKSITRWTPKVQENIKYSDATQIVKMTMFLKRNPEISHDEFVKHHIEIHGPLFQQIPEAQSHVIRYIQTHPLKEQTDVLETNSYDGTAELWFDSLDGLETVLTSNFYKDRVFPDEKTFLDHDNTLIIIGYQDVILGGDFEKIEAKPLDTKVESKLTAITTLKYSTENSEEKILEVLMELKTQVVTEKGCISFSLSQADNKFIIYEVFKSRKDLEIHKSQPYAKSFEEKLNNMNISSEVQILETIN</sequence>
<name>A0A3D5J2Q7_9FLAO</name>